<evidence type="ECO:0000256" key="1">
    <source>
        <dbReference type="SAM" id="MobiDB-lite"/>
    </source>
</evidence>
<organism evidence="3 4">
    <name type="scientific">Sanguibacter inulinus</name>
    <dbReference type="NCBI Taxonomy" id="60922"/>
    <lineage>
        <taxon>Bacteria</taxon>
        <taxon>Bacillati</taxon>
        <taxon>Actinomycetota</taxon>
        <taxon>Actinomycetes</taxon>
        <taxon>Micrococcales</taxon>
        <taxon>Sanguibacteraceae</taxon>
        <taxon>Sanguibacter</taxon>
    </lineage>
</organism>
<feature type="transmembrane region" description="Helical" evidence="2">
    <location>
        <begin position="33"/>
        <end position="56"/>
    </location>
</feature>
<keyword evidence="2" id="KW-0472">Membrane</keyword>
<keyword evidence="2" id="KW-1133">Transmembrane helix</keyword>
<keyword evidence="4" id="KW-1185">Reference proteome</keyword>
<dbReference type="EMBL" id="JACBYE010000012">
    <property type="protein sequence ID" value="NYS93314.1"/>
    <property type="molecule type" value="Genomic_DNA"/>
</dbReference>
<proteinExistence type="predicted"/>
<feature type="transmembrane region" description="Helical" evidence="2">
    <location>
        <begin position="180"/>
        <end position="208"/>
    </location>
</feature>
<comment type="caution">
    <text evidence="3">The sequence shown here is derived from an EMBL/GenBank/DDBJ whole genome shotgun (WGS) entry which is preliminary data.</text>
</comment>
<dbReference type="Proteomes" id="UP000561011">
    <property type="component" value="Unassembled WGS sequence"/>
</dbReference>
<gene>
    <name evidence="3" type="ORF">HZZ10_07200</name>
</gene>
<reference evidence="3 4" key="1">
    <citation type="submission" date="2020-07" db="EMBL/GenBank/DDBJ databases">
        <title>MOT database genomes.</title>
        <authorList>
            <person name="Joseph S."/>
            <person name="Aduse-Opoku J."/>
            <person name="Hashim A."/>
            <person name="Wade W."/>
            <person name="Curtis M."/>
        </authorList>
    </citation>
    <scope>NUCLEOTIDE SEQUENCE [LARGE SCALE GENOMIC DNA]</scope>
    <source>
        <strain evidence="3 4">DSM 100099</strain>
    </source>
</reference>
<evidence type="ECO:0000313" key="4">
    <source>
        <dbReference type="Proteomes" id="UP000561011"/>
    </source>
</evidence>
<evidence type="ECO:0000313" key="3">
    <source>
        <dbReference type="EMBL" id="NYS93314.1"/>
    </source>
</evidence>
<name>A0A853EU93_9MICO</name>
<dbReference type="RefSeq" id="WP_179912995.1">
    <property type="nucleotide sequence ID" value="NZ_JACBYE010000012.1"/>
</dbReference>
<accession>A0A853EU93</accession>
<sequence>MSQPYQPPHPGAWQPQGPYMPAPPKTSTRGARVLTLIGVLALVVAVVVGVVGITMLRDAVTDPLRPSAGSVVIARGPSDQALTLDAEAGRTYSLVSLDATSAAGVGATAEVTGPDGEPVRVLPVDESTHLSVDGYTVSRFASFTTTTAGTYTIDVVSSVTRDWDVAVADPGGVDDLARDLVVGVVLVVAGVIGAGIGLVLSIAGWIWWAVRRSNQRRVAAVQAGAYGYPPQRY</sequence>
<dbReference type="AlphaFoldDB" id="A0A853EU93"/>
<feature type="region of interest" description="Disordered" evidence="1">
    <location>
        <begin position="1"/>
        <end position="27"/>
    </location>
</feature>
<keyword evidence="2" id="KW-0812">Transmembrane</keyword>
<feature type="compositionally biased region" description="Pro residues" evidence="1">
    <location>
        <begin position="1"/>
        <end position="10"/>
    </location>
</feature>
<evidence type="ECO:0000256" key="2">
    <source>
        <dbReference type="SAM" id="Phobius"/>
    </source>
</evidence>
<protein>
    <submittedName>
        <fullName evidence="3">Uncharacterized protein</fullName>
    </submittedName>
</protein>